<evidence type="ECO:0000256" key="6">
    <source>
        <dbReference type="ARBA" id="ARBA00022989"/>
    </source>
</evidence>
<proteinExistence type="inferred from homology"/>
<evidence type="ECO:0000313" key="12">
    <source>
        <dbReference type="Proteomes" id="UP000008366"/>
    </source>
</evidence>
<evidence type="ECO:0000256" key="4">
    <source>
        <dbReference type="ARBA" id="ARBA00022519"/>
    </source>
</evidence>
<organism evidence="11 12">
    <name type="scientific">Kineosphaera limosa NBRC 100340</name>
    <dbReference type="NCBI Taxonomy" id="1184609"/>
    <lineage>
        <taxon>Bacteria</taxon>
        <taxon>Bacillati</taxon>
        <taxon>Actinomycetota</taxon>
        <taxon>Actinomycetes</taxon>
        <taxon>Micrococcales</taxon>
        <taxon>Dermatophilaceae</taxon>
        <taxon>Kineosphaera</taxon>
    </lineage>
</organism>
<name>K6X6H8_9MICO</name>
<dbReference type="GO" id="GO:0022857">
    <property type="term" value="F:transmembrane transporter activity"/>
    <property type="evidence" value="ECO:0007669"/>
    <property type="project" value="TreeGrafter"/>
</dbReference>
<feature type="transmembrane region" description="Helical" evidence="9">
    <location>
        <begin position="47"/>
        <end position="65"/>
    </location>
</feature>
<keyword evidence="2" id="KW-0813">Transport</keyword>
<dbReference type="GO" id="GO:0015740">
    <property type="term" value="P:C4-dicarboxylate transport"/>
    <property type="evidence" value="ECO:0007669"/>
    <property type="project" value="TreeGrafter"/>
</dbReference>
<evidence type="ECO:0000313" key="11">
    <source>
        <dbReference type="EMBL" id="GAB94409.1"/>
    </source>
</evidence>
<evidence type="ECO:0000256" key="3">
    <source>
        <dbReference type="ARBA" id="ARBA00022475"/>
    </source>
</evidence>
<evidence type="ECO:0000256" key="5">
    <source>
        <dbReference type="ARBA" id="ARBA00022692"/>
    </source>
</evidence>
<comment type="subcellular location">
    <subcellularLocation>
        <location evidence="1">Cell inner membrane</location>
        <topology evidence="1">Multi-pass membrane protein</topology>
    </subcellularLocation>
</comment>
<dbReference type="EMBL" id="BAHD01000005">
    <property type="protein sequence ID" value="GAB94409.1"/>
    <property type="molecule type" value="Genomic_DNA"/>
</dbReference>
<dbReference type="InterPro" id="IPR007387">
    <property type="entry name" value="TRAP_DctQ"/>
</dbReference>
<keyword evidence="5 9" id="KW-0812">Transmembrane</keyword>
<feature type="transmembrane region" description="Helical" evidence="9">
    <location>
        <begin position="12"/>
        <end position="32"/>
    </location>
</feature>
<dbReference type="AlphaFoldDB" id="K6X6H8"/>
<accession>K6X6H8</accession>
<dbReference type="STRING" id="1184609.KILIM_005_00270"/>
<keyword evidence="4" id="KW-0997">Cell inner membrane</keyword>
<evidence type="ECO:0000256" key="7">
    <source>
        <dbReference type="ARBA" id="ARBA00023136"/>
    </source>
</evidence>
<dbReference type="PANTHER" id="PTHR35011">
    <property type="entry name" value="2,3-DIKETO-L-GULONATE TRAP TRANSPORTER SMALL PERMEASE PROTEIN YIAM"/>
    <property type="match status" value="1"/>
</dbReference>
<dbReference type="InterPro" id="IPR055348">
    <property type="entry name" value="DctQ"/>
</dbReference>
<sequence length="171" mass="18848">MTRVKTVMTTVLGWLAAFLLIVMAFLVLFQVFTRYVLDDPASFTEELVRYFLIWTGFIGGAYAFVTRQHMALVFVRDRFGEGPRRWLMAFADGLVLVFALVVIVIGGTQLAIGAWGHPSPLLGVPRGLVYAVAPVAGLFIVLAQVINVWEDVTGKRIPNPHDETADEGAPL</sequence>
<dbReference type="eggNOG" id="COG3090">
    <property type="taxonomic scope" value="Bacteria"/>
</dbReference>
<feature type="transmembrane region" description="Helical" evidence="9">
    <location>
        <begin position="86"/>
        <end position="115"/>
    </location>
</feature>
<comment type="caution">
    <text evidence="11">The sequence shown here is derived from an EMBL/GenBank/DDBJ whole genome shotgun (WGS) entry which is preliminary data.</text>
</comment>
<keyword evidence="6 9" id="KW-1133">Transmembrane helix</keyword>
<evidence type="ECO:0000256" key="9">
    <source>
        <dbReference type="SAM" id="Phobius"/>
    </source>
</evidence>
<evidence type="ECO:0000259" key="10">
    <source>
        <dbReference type="Pfam" id="PF04290"/>
    </source>
</evidence>
<dbReference type="Proteomes" id="UP000008366">
    <property type="component" value="Unassembled WGS sequence"/>
</dbReference>
<dbReference type="Pfam" id="PF04290">
    <property type="entry name" value="DctQ"/>
    <property type="match status" value="1"/>
</dbReference>
<feature type="domain" description="Tripartite ATP-independent periplasmic transporters DctQ component" evidence="10">
    <location>
        <begin position="23"/>
        <end position="153"/>
    </location>
</feature>
<evidence type="ECO:0000256" key="1">
    <source>
        <dbReference type="ARBA" id="ARBA00004429"/>
    </source>
</evidence>
<keyword evidence="3" id="KW-1003">Cell membrane</keyword>
<keyword evidence="7 9" id="KW-0472">Membrane</keyword>
<feature type="transmembrane region" description="Helical" evidence="9">
    <location>
        <begin position="127"/>
        <end position="149"/>
    </location>
</feature>
<comment type="similarity">
    <text evidence="8">Belongs to the TRAP transporter small permease family.</text>
</comment>
<gene>
    <name evidence="11" type="ORF">KILIM_005_00270</name>
</gene>
<evidence type="ECO:0000256" key="8">
    <source>
        <dbReference type="ARBA" id="ARBA00038436"/>
    </source>
</evidence>
<dbReference type="PANTHER" id="PTHR35011:SF2">
    <property type="entry name" value="2,3-DIKETO-L-GULONATE TRAP TRANSPORTER SMALL PERMEASE PROTEIN YIAM"/>
    <property type="match status" value="1"/>
</dbReference>
<keyword evidence="12" id="KW-1185">Reference proteome</keyword>
<dbReference type="GO" id="GO:0005886">
    <property type="term" value="C:plasma membrane"/>
    <property type="evidence" value="ECO:0007669"/>
    <property type="project" value="UniProtKB-SubCell"/>
</dbReference>
<protein>
    <submittedName>
        <fullName evidence="11">Putative transporter</fullName>
    </submittedName>
</protein>
<evidence type="ECO:0000256" key="2">
    <source>
        <dbReference type="ARBA" id="ARBA00022448"/>
    </source>
</evidence>
<reference evidence="11 12" key="1">
    <citation type="submission" date="2012-08" db="EMBL/GenBank/DDBJ databases">
        <title>Whole genome shotgun sequence of Kineosphaera limosa NBRC 100340.</title>
        <authorList>
            <person name="Yoshida I."/>
            <person name="Isaki S."/>
            <person name="Hosoyama A."/>
            <person name="Tsuchikane K."/>
            <person name="Katsumata H."/>
            <person name="Ando Y."/>
            <person name="Ohji S."/>
            <person name="Hamada M."/>
            <person name="Tamura T."/>
            <person name="Yamazoe A."/>
            <person name="Yamazaki S."/>
            <person name="Fujita N."/>
        </authorList>
    </citation>
    <scope>NUCLEOTIDE SEQUENCE [LARGE SCALE GENOMIC DNA]</scope>
    <source>
        <strain evidence="11 12">NBRC 100340</strain>
    </source>
</reference>